<keyword evidence="6" id="KW-0675">Receptor</keyword>
<dbReference type="RefSeq" id="XP_038071502.1">
    <property type="nucleotide sequence ID" value="XM_038215574.1"/>
</dbReference>
<evidence type="ECO:0000313" key="10">
    <source>
        <dbReference type="Proteomes" id="UP000887568"/>
    </source>
</evidence>
<accession>A0A914B7U8</accession>
<dbReference type="EnsemblMetazoa" id="XM_038215572.1">
    <property type="protein sequence ID" value="XP_038071500.1"/>
    <property type="gene ID" value="LOC119740307"/>
</dbReference>
<comment type="subcellular location">
    <subcellularLocation>
        <location evidence="1">Cell membrane</location>
        <topology evidence="1">Multi-pass membrane protein</topology>
    </subcellularLocation>
</comment>
<dbReference type="PRINTS" id="PR00237">
    <property type="entry name" value="GPCRRHODOPSN"/>
</dbReference>
<evidence type="ECO:0000256" key="4">
    <source>
        <dbReference type="ARBA" id="ARBA00022989"/>
    </source>
</evidence>
<dbReference type="PROSITE" id="PS50262">
    <property type="entry name" value="G_PROTEIN_RECEP_F1_2"/>
    <property type="match status" value="1"/>
</dbReference>
<evidence type="ECO:0000256" key="5">
    <source>
        <dbReference type="ARBA" id="ARBA00023136"/>
    </source>
</evidence>
<dbReference type="SUPFAM" id="SSF81321">
    <property type="entry name" value="Family A G protein-coupled receptor-like"/>
    <property type="match status" value="1"/>
</dbReference>
<keyword evidence="6" id="KW-0807">Transducer</keyword>
<keyword evidence="3 6" id="KW-0812">Transmembrane</keyword>
<evidence type="ECO:0000256" key="3">
    <source>
        <dbReference type="ARBA" id="ARBA00022692"/>
    </source>
</evidence>
<evidence type="ECO:0000256" key="2">
    <source>
        <dbReference type="ARBA" id="ARBA00022475"/>
    </source>
</evidence>
<comment type="similarity">
    <text evidence="6">Belongs to the G-protein coupled receptor 1 family.</text>
</comment>
<feature type="transmembrane region" description="Helical" evidence="7">
    <location>
        <begin position="6"/>
        <end position="32"/>
    </location>
</feature>
<dbReference type="Proteomes" id="UP000887568">
    <property type="component" value="Unplaced"/>
</dbReference>
<dbReference type="RefSeq" id="XP_038071501.1">
    <property type="nucleotide sequence ID" value="XM_038215573.1"/>
</dbReference>
<feature type="transmembrane region" description="Helical" evidence="7">
    <location>
        <begin position="147"/>
        <end position="166"/>
    </location>
</feature>
<evidence type="ECO:0000259" key="8">
    <source>
        <dbReference type="PROSITE" id="PS50262"/>
    </source>
</evidence>
<protein>
    <recommendedName>
        <fullName evidence="8">G-protein coupled receptors family 1 profile domain-containing protein</fullName>
    </recommendedName>
</protein>
<feature type="transmembrane region" description="Helical" evidence="7">
    <location>
        <begin position="111"/>
        <end position="135"/>
    </location>
</feature>
<evidence type="ECO:0000256" key="1">
    <source>
        <dbReference type="ARBA" id="ARBA00004651"/>
    </source>
</evidence>
<dbReference type="EnsemblMetazoa" id="XM_038215574.1">
    <property type="protein sequence ID" value="XP_038071502.1"/>
    <property type="gene ID" value="LOC119740307"/>
</dbReference>
<sequence length="312" mass="35074">MNSTLITVITYCGAVISGLAVLENLLVIVVLAATSYLRIKYFTFVFNLALADLGFSVMLIAYALNRDHVLSALMQSLLFVAVLMILAVAVNRYLTLTISPPSRYDALVTPCRLAMVCLLLWCFSFALNVPVVLVASKDVHLILSAWFRPPFVLVVWIVTAVLYLFVFRKINSYTSLPTIPSSPVCGTNNTDMTEQSPPRVGQTRRLMITFSIILVTSFICWTPFNIAQIMEYFIKTGQSTISDDTLKNFNTIAAFVYCLSPAINPLIYWWRLDGFRQGFKELFCCCLLQKPEQLVEEIVDDNEDQQNTEPIG</sequence>
<dbReference type="PROSITE" id="PS00237">
    <property type="entry name" value="G_PROTEIN_RECEP_F1_1"/>
    <property type="match status" value="1"/>
</dbReference>
<dbReference type="InterPro" id="IPR000276">
    <property type="entry name" value="GPCR_Rhodpsn"/>
</dbReference>
<keyword evidence="2" id="KW-1003">Cell membrane</keyword>
<dbReference type="PANTHER" id="PTHR22750">
    <property type="entry name" value="G-PROTEIN COUPLED RECEPTOR"/>
    <property type="match status" value="1"/>
</dbReference>
<feature type="transmembrane region" description="Helical" evidence="7">
    <location>
        <begin position="206"/>
        <end position="229"/>
    </location>
</feature>
<proteinExistence type="inferred from homology"/>
<dbReference type="Gene3D" id="1.20.1070.10">
    <property type="entry name" value="Rhodopsin 7-helix transmembrane proteins"/>
    <property type="match status" value="1"/>
</dbReference>
<keyword evidence="5 7" id="KW-0472">Membrane</keyword>
<dbReference type="GeneID" id="119740307"/>
<dbReference type="AlphaFoldDB" id="A0A914B7U8"/>
<feature type="transmembrane region" description="Helical" evidence="7">
    <location>
        <begin position="70"/>
        <end position="90"/>
    </location>
</feature>
<evidence type="ECO:0000256" key="6">
    <source>
        <dbReference type="RuleBase" id="RU000688"/>
    </source>
</evidence>
<reference evidence="9" key="1">
    <citation type="submission" date="2022-11" db="UniProtKB">
        <authorList>
            <consortium name="EnsemblMetazoa"/>
        </authorList>
    </citation>
    <scope>IDENTIFICATION</scope>
</reference>
<dbReference type="Pfam" id="PF00001">
    <property type="entry name" value="7tm_1"/>
    <property type="match status" value="1"/>
</dbReference>
<keyword evidence="10" id="KW-1185">Reference proteome</keyword>
<dbReference type="EnsemblMetazoa" id="XM_038215573.1">
    <property type="protein sequence ID" value="XP_038071501.1"/>
    <property type="gene ID" value="LOC119740307"/>
</dbReference>
<keyword evidence="4 7" id="KW-1133">Transmembrane helix</keyword>
<organism evidence="9 10">
    <name type="scientific">Patiria miniata</name>
    <name type="common">Bat star</name>
    <name type="synonym">Asterina miniata</name>
    <dbReference type="NCBI Taxonomy" id="46514"/>
    <lineage>
        <taxon>Eukaryota</taxon>
        <taxon>Metazoa</taxon>
        <taxon>Echinodermata</taxon>
        <taxon>Eleutherozoa</taxon>
        <taxon>Asterozoa</taxon>
        <taxon>Asteroidea</taxon>
        <taxon>Valvatacea</taxon>
        <taxon>Valvatida</taxon>
        <taxon>Asterinidae</taxon>
        <taxon>Patiria</taxon>
    </lineage>
</organism>
<dbReference type="CDD" id="cd00637">
    <property type="entry name" value="7tm_classA_rhodopsin-like"/>
    <property type="match status" value="1"/>
</dbReference>
<feature type="transmembrane region" description="Helical" evidence="7">
    <location>
        <begin position="249"/>
        <end position="270"/>
    </location>
</feature>
<dbReference type="OrthoDB" id="6408695at2759"/>
<dbReference type="GO" id="GO:0005886">
    <property type="term" value="C:plasma membrane"/>
    <property type="evidence" value="ECO:0007669"/>
    <property type="project" value="UniProtKB-SubCell"/>
</dbReference>
<feature type="transmembrane region" description="Helical" evidence="7">
    <location>
        <begin position="44"/>
        <end position="64"/>
    </location>
</feature>
<evidence type="ECO:0000313" key="9">
    <source>
        <dbReference type="EnsemblMetazoa" id="XP_038071502.1"/>
    </source>
</evidence>
<keyword evidence="6" id="KW-0297">G-protein coupled receptor</keyword>
<dbReference type="InterPro" id="IPR017452">
    <property type="entry name" value="GPCR_Rhodpsn_7TM"/>
</dbReference>
<dbReference type="RefSeq" id="XP_038071500.1">
    <property type="nucleotide sequence ID" value="XM_038215572.1"/>
</dbReference>
<dbReference type="GO" id="GO:0004930">
    <property type="term" value="F:G protein-coupled receptor activity"/>
    <property type="evidence" value="ECO:0007669"/>
    <property type="project" value="UniProtKB-KW"/>
</dbReference>
<evidence type="ECO:0000256" key="7">
    <source>
        <dbReference type="SAM" id="Phobius"/>
    </source>
</evidence>
<name>A0A914B7U8_PATMI</name>
<feature type="domain" description="G-protein coupled receptors family 1 profile" evidence="8">
    <location>
        <begin position="23"/>
        <end position="268"/>
    </location>
</feature>